<dbReference type="Pfam" id="PF22124">
    <property type="entry name" value="Glyco_hydro_95_cat"/>
    <property type="match status" value="1"/>
</dbReference>
<dbReference type="EMBL" id="CP017831">
    <property type="protein sequence ID" value="AOZ96615.1"/>
    <property type="molecule type" value="Genomic_DNA"/>
</dbReference>
<dbReference type="PANTHER" id="PTHR31084:SF18">
    <property type="entry name" value="GLYCOSYL HYDROLASE FAMILY 95 N-TERMINAL DOMAIN-CONTAINING PROTEIN"/>
    <property type="match status" value="1"/>
</dbReference>
<dbReference type="SUPFAM" id="SSF48208">
    <property type="entry name" value="Six-hairpin glycosidases"/>
    <property type="match status" value="1"/>
</dbReference>
<organism evidence="4 5">
    <name type="scientific">Butyrivibrio hungatei</name>
    <dbReference type="NCBI Taxonomy" id="185008"/>
    <lineage>
        <taxon>Bacteria</taxon>
        <taxon>Bacillati</taxon>
        <taxon>Bacillota</taxon>
        <taxon>Clostridia</taxon>
        <taxon>Lachnospirales</taxon>
        <taxon>Lachnospiraceae</taxon>
        <taxon>Butyrivibrio</taxon>
    </lineage>
</organism>
<dbReference type="InterPro" id="IPR049053">
    <property type="entry name" value="AFCA-like_C"/>
</dbReference>
<evidence type="ECO:0000259" key="2">
    <source>
        <dbReference type="Pfam" id="PF21307"/>
    </source>
</evidence>
<evidence type="ECO:0000313" key="4">
    <source>
        <dbReference type="EMBL" id="AOZ96615.1"/>
    </source>
</evidence>
<evidence type="ECO:0000313" key="5">
    <source>
        <dbReference type="Proteomes" id="UP000179284"/>
    </source>
</evidence>
<dbReference type="AlphaFoldDB" id="A0A1D9P335"/>
<feature type="domain" description="Alpha fucosidase A-like C-terminal" evidence="2">
    <location>
        <begin position="670"/>
        <end position="729"/>
    </location>
</feature>
<dbReference type="Proteomes" id="UP000179284">
    <property type="component" value="Chromosome I"/>
</dbReference>
<keyword evidence="5" id="KW-1185">Reference proteome</keyword>
<dbReference type="Gene3D" id="1.50.10.10">
    <property type="match status" value="1"/>
</dbReference>
<dbReference type="KEGG" id="bhu:bhn_I1582"/>
<evidence type="ECO:0000259" key="1">
    <source>
        <dbReference type="Pfam" id="PF14498"/>
    </source>
</evidence>
<dbReference type="PANTHER" id="PTHR31084">
    <property type="entry name" value="ALPHA-L-FUCOSIDASE 2"/>
    <property type="match status" value="1"/>
</dbReference>
<reference evidence="5" key="1">
    <citation type="submission" date="2016-10" db="EMBL/GenBank/DDBJ databases">
        <title>The complete genome sequence of the rumen bacterium Butyrivibrio hungatei MB2003.</title>
        <authorList>
            <person name="Palevich N."/>
            <person name="Kelly W.J."/>
            <person name="Leahy S.C."/>
            <person name="Altermann E."/>
            <person name="Rakonjac J."/>
            <person name="Attwood G.T."/>
        </authorList>
    </citation>
    <scope>NUCLEOTIDE SEQUENCE [LARGE SCALE GENOMIC DNA]</scope>
    <source>
        <strain evidence="5">MB2003</strain>
    </source>
</reference>
<dbReference type="Pfam" id="PF21307">
    <property type="entry name" value="Glyco_hydro_95_C"/>
    <property type="match status" value="1"/>
</dbReference>
<dbReference type="InterPro" id="IPR027414">
    <property type="entry name" value="GH95_N_dom"/>
</dbReference>
<protein>
    <submittedName>
        <fullName evidence="4">Alpha-L-fucosidase Gh95A</fullName>
    </submittedName>
</protein>
<feature type="domain" description="Glycosyl hydrolase family 95 catalytic" evidence="3">
    <location>
        <begin position="254"/>
        <end position="668"/>
    </location>
</feature>
<dbReference type="OrthoDB" id="9802600at2"/>
<dbReference type="GO" id="GO:0004560">
    <property type="term" value="F:alpha-L-fucosidase activity"/>
    <property type="evidence" value="ECO:0007669"/>
    <property type="project" value="InterPro"/>
</dbReference>
<dbReference type="PIRSF" id="PIRSF007663">
    <property type="entry name" value="UCP007663"/>
    <property type="match status" value="1"/>
</dbReference>
<evidence type="ECO:0000259" key="3">
    <source>
        <dbReference type="Pfam" id="PF22124"/>
    </source>
</evidence>
<dbReference type="InterPro" id="IPR016518">
    <property type="entry name" value="Alpha-L-fucosidase"/>
</dbReference>
<proteinExistence type="predicted"/>
<feature type="domain" description="Glycosyl hydrolase family 95 N-terminal" evidence="1">
    <location>
        <begin position="6"/>
        <end position="233"/>
    </location>
</feature>
<gene>
    <name evidence="4" type="ORF">bhn_I1582</name>
</gene>
<dbReference type="GO" id="GO:0005975">
    <property type="term" value="P:carbohydrate metabolic process"/>
    <property type="evidence" value="ECO:0007669"/>
    <property type="project" value="InterPro"/>
</dbReference>
<accession>A0A1D9P335</accession>
<name>A0A1D9P335_9FIRM</name>
<sequence>MDSLSLYYDKPAYKWEEALPVGNGRLGAMVTSGPNRDTLFLNEDSIWSGGPIDRNNPDAYKYLGEIRRLLHDGKIPEAEKLAVMALSGTPNSERSYQMAGVLTIDMEHSGEVHCYERELDLHTGCVTTSYKAGESSYKRELIASRPDGVIVYHLTADEGPINLCCRLSRDYNNLDDEWASQDEIGFKVVTGIGIPFAVRVKARSDGRISTIGDHLLIRDAKEADLIIDIRTRFYHEDYLGESERNIKRVCKKSFADIYNDHLLEYKEGFEKLSLCLGDGSDSDLTIGARKMPVDKRLFALKNGESDPDLFALYFQYGRYLLFSSSRGKCLPANLQGIWNSSLTPPWGSKFTININLEMNYWIAESGNLSSCHEPYFELLKRVCDNGKGTAKKMYGCRGFVAHHNTDIYADTAPQDHYIPASYWVMGGAFMATHIWEHYLFTGDVEFLKENFDVLKECVDFFEDFLIKNDKGDLVVSPTVSPENTYILKSGVKGCLCEGATMDTEILMELLNGYIGACKALSADATEISRAKKILDGLPKIQIGRFGQIMEWMEDYDEEEPGHRHISHLYGVYPGSSISFEKTPDLMKAARKTLERRLSYGGGHTGWSRAWIIGLWAHFLDGEKVYENLKALLTGSTFDNLMDNHPYHPSPIFQIDGNLGAAAAMLEMLVQGRDDEFVLLPALPSMFSKGSVKGVRLRGGLELSMEWKDMKVTDWELKRTYGEKTLVTVNVNGKALKMTV</sequence>
<dbReference type="InterPro" id="IPR008928">
    <property type="entry name" value="6-hairpin_glycosidase_sf"/>
</dbReference>
<dbReference type="InterPro" id="IPR012341">
    <property type="entry name" value="6hp_glycosidase-like_sf"/>
</dbReference>
<dbReference type="RefSeq" id="WP_071176290.1">
    <property type="nucleotide sequence ID" value="NZ_CP017831.1"/>
</dbReference>
<dbReference type="Pfam" id="PF14498">
    <property type="entry name" value="Glyco_hyd_65N_2"/>
    <property type="match status" value="1"/>
</dbReference>
<dbReference type="InterPro" id="IPR054363">
    <property type="entry name" value="GH95_cat"/>
</dbReference>